<evidence type="ECO:0000259" key="3">
    <source>
        <dbReference type="Pfam" id="PF20239"/>
    </source>
</evidence>
<feature type="domain" description="RNA polymerase sigma-70 region 2" evidence="2">
    <location>
        <begin position="16"/>
        <end position="76"/>
    </location>
</feature>
<evidence type="ECO:0000313" key="5">
    <source>
        <dbReference type="Proteomes" id="UP000007882"/>
    </source>
</evidence>
<dbReference type="STRING" id="512565.AMIS_42190"/>
<organism evidence="4 5">
    <name type="scientific">Actinoplanes missouriensis (strain ATCC 14538 / DSM 43046 / CBS 188.64 / JCM 3121 / NBRC 102363 / NCIMB 12654 / NRRL B-3342 / UNCC 431)</name>
    <dbReference type="NCBI Taxonomy" id="512565"/>
    <lineage>
        <taxon>Bacteria</taxon>
        <taxon>Bacillati</taxon>
        <taxon>Actinomycetota</taxon>
        <taxon>Actinomycetes</taxon>
        <taxon>Micromonosporales</taxon>
        <taxon>Micromonosporaceae</taxon>
        <taxon>Actinoplanes</taxon>
    </lineage>
</organism>
<proteinExistence type="predicted"/>
<dbReference type="PANTHER" id="PTHR47756">
    <property type="entry name" value="BLL6612 PROTEIN-RELATED"/>
    <property type="match status" value="1"/>
</dbReference>
<dbReference type="Gene3D" id="1.10.1740.10">
    <property type="match status" value="1"/>
</dbReference>
<accession>I0H8V2</accession>
<gene>
    <name evidence="4" type="ordered locus">AMIS_42190</name>
</gene>
<evidence type="ECO:0000259" key="2">
    <source>
        <dbReference type="Pfam" id="PF04542"/>
    </source>
</evidence>
<feature type="domain" description="DUF6596" evidence="3">
    <location>
        <begin position="178"/>
        <end position="286"/>
    </location>
</feature>
<dbReference type="PATRIC" id="fig|512565.3.peg.4202"/>
<dbReference type="Proteomes" id="UP000007882">
    <property type="component" value="Chromosome"/>
</dbReference>
<dbReference type="InterPro" id="IPR007627">
    <property type="entry name" value="RNA_pol_sigma70_r2"/>
</dbReference>
<reference evidence="4 5" key="1">
    <citation type="submission" date="2012-02" db="EMBL/GenBank/DDBJ databases">
        <title>Complete genome sequence of Actinoplanes missouriensis 431 (= NBRC 102363).</title>
        <authorList>
            <person name="Ohnishi Y."/>
            <person name="Ishikawa J."/>
            <person name="Sekine M."/>
            <person name="Hosoyama A."/>
            <person name="Harada T."/>
            <person name="Narita H."/>
            <person name="Hata T."/>
            <person name="Konno Y."/>
            <person name="Tutikane K."/>
            <person name="Fujita N."/>
            <person name="Horinouchi S."/>
            <person name="Hayakawa M."/>
        </authorList>
    </citation>
    <scope>NUCLEOTIDE SEQUENCE [LARGE SCALE GENOMIC DNA]</scope>
    <source>
        <strain evidence="5">ATCC 14538 / DSM 43046 / CBS 188.64 / JCM 3121 / NBRC 102363 / NCIMB 12654 / NRRL B-3342 / UNCC 431</strain>
    </source>
</reference>
<dbReference type="GO" id="GO:0003700">
    <property type="term" value="F:DNA-binding transcription factor activity"/>
    <property type="evidence" value="ECO:0007669"/>
    <property type="project" value="InterPro"/>
</dbReference>
<dbReference type="KEGG" id="ams:AMIS_42190"/>
<dbReference type="SUPFAM" id="SSF88946">
    <property type="entry name" value="Sigma2 domain of RNA polymerase sigma factors"/>
    <property type="match status" value="1"/>
</dbReference>
<dbReference type="OrthoDB" id="9780299at2"/>
<dbReference type="Pfam" id="PF20239">
    <property type="entry name" value="DUF6596"/>
    <property type="match status" value="1"/>
</dbReference>
<dbReference type="RefSeq" id="WP_014444333.1">
    <property type="nucleotide sequence ID" value="NC_017093.1"/>
</dbReference>
<dbReference type="eggNOG" id="COG4941">
    <property type="taxonomic scope" value="Bacteria"/>
</dbReference>
<dbReference type="InterPro" id="IPR046531">
    <property type="entry name" value="DUF6596"/>
</dbReference>
<dbReference type="GO" id="GO:0006352">
    <property type="term" value="P:DNA-templated transcription initiation"/>
    <property type="evidence" value="ECO:0007669"/>
    <property type="project" value="InterPro"/>
</dbReference>
<dbReference type="HOGENOM" id="CLU_035311_1_0_11"/>
<name>I0H8V2_ACTM4</name>
<dbReference type="EMBL" id="AP012319">
    <property type="protein sequence ID" value="BAL89439.1"/>
    <property type="molecule type" value="Genomic_DNA"/>
</dbReference>
<protein>
    <submittedName>
        <fullName evidence="4">Putative RNA polymerase ECF-subfamily sigma factor</fullName>
    </submittedName>
</protein>
<evidence type="ECO:0000313" key="4">
    <source>
        <dbReference type="EMBL" id="BAL89439.1"/>
    </source>
</evidence>
<dbReference type="PANTHER" id="PTHR47756:SF2">
    <property type="entry name" value="BLL6612 PROTEIN"/>
    <property type="match status" value="1"/>
</dbReference>
<dbReference type="Pfam" id="PF04542">
    <property type="entry name" value="Sigma70_r2"/>
    <property type="match status" value="1"/>
</dbReference>
<feature type="region of interest" description="Disordered" evidence="1">
    <location>
        <begin position="417"/>
        <end position="447"/>
    </location>
</feature>
<dbReference type="InterPro" id="IPR013325">
    <property type="entry name" value="RNA_pol_sigma_r2"/>
</dbReference>
<keyword evidence="5" id="KW-1185">Reference proteome</keyword>
<sequence length="447" mass="46750">MDALSRAESAARTGYGRLLALLATSSGDLAAAEDALADAFERAVRTWPERGVPANPDGWLLTVARNRLRDGWRSARARRTVALDVERDAPAHLDAIDVDAIPDRRLELMLVCAHPAIDPAVHTPLMLNTVLGYTAEQIGRAFTLPGPAMATRLVRAKRRIKAAGIPFRIPDRGDLPGRMAAVLEAVYGAYAIEAPAGLGPPVEISAPAGLSSPGRVGSPVELAEVLARVAPGDPEARGLAALVLLCAARAGARVDAAGRFVPLAGQDPAGWDRRLIARAHEHLRAAHAAGRLGRFQLEAAIQALHCTPGADPRTLLDLHRILHRLAPSLGSGVALAAVTADTEGPAAGLTLLDTLTAGAGAAGAAGGRFQPARAVRADLLRRLGREDEAASEYAAATALTTDPAEREHLRTRITRAPGHAPDRAFPACAQHPDPEPTSGHPGIRPMA</sequence>
<dbReference type="AlphaFoldDB" id="I0H8V2"/>
<evidence type="ECO:0000256" key="1">
    <source>
        <dbReference type="SAM" id="MobiDB-lite"/>
    </source>
</evidence>